<dbReference type="SUPFAM" id="SSF48695">
    <property type="entry name" value="Multiheme cytochromes"/>
    <property type="match status" value="1"/>
</dbReference>
<dbReference type="AlphaFoldDB" id="A0A4P2QLY4"/>
<dbReference type="PANTHER" id="PTHR19328:SF75">
    <property type="entry name" value="ALDOSE SUGAR DEHYDROGENASE YLII"/>
    <property type="match status" value="1"/>
</dbReference>
<dbReference type="InterPro" id="IPR011041">
    <property type="entry name" value="Quinoprot_gluc/sorb_DH_b-prop"/>
</dbReference>
<gene>
    <name evidence="3" type="ORF">SOCE836_029040</name>
</gene>
<dbReference type="EMBL" id="CP012672">
    <property type="protein sequence ID" value="AUX30791.1"/>
    <property type="molecule type" value="Genomic_DNA"/>
</dbReference>
<organism evidence="3 4">
    <name type="scientific">Sorangium cellulosum</name>
    <name type="common">Polyangium cellulosum</name>
    <dbReference type="NCBI Taxonomy" id="56"/>
    <lineage>
        <taxon>Bacteria</taxon>
        <taxon>Pseudomonadati</taxon>
        <taxon>Myxococcota</taxon>
        <taxon>Polyangia</taxon>
        <taxon>Polyangiales</taxon>
        <taxon>Polyangiaceae</taxon>
        <taxon>Sorangium</taxon>
    </lineage>
</organism>
<accession>A0A4P2QLY4</accession>
<evidence type="ECO:0000313" key="4">
    <source>
        <dbReference type="Proteomes" id="UP000295497"/>
    </source>
</evidence>
<dbReference type="NCBIfam" id="NF033679">
    <property type="entry name" value="DNRLRE_dom"/>
    <property type="match status" value="1"/>
</dbReference>
<feature type="compositionally biased region" description="Low complexity" evidence="1">
    <location>
        <begin position="624"/>
        <end position="702"/>
    </location>
</feature>
<feature type="region of interest" description="Disordered" evidence="1">
    <location>
        <begin position="624"/>
        <end position="729"/>
    </location>
</feature>
<dbReference type="SUPFAM" id="SSF50952">
    <property type="entry name" value="Soluble quinoprotein glucose dehydrogenase"/>
    <property type="match status" value="1"/>
</dbReference>
<feature type="compositionally biased region" description="Low complexity" evidence="1">
    <location>
        <begin position="307"/>
        <end position="325"/>
    </location>
</feature>
<evidence type="ECO:0000256" key="1">
    <source>
        <dbReference type="SAM" id="MobiDB-lite"/>
    </source>
</evidence>
<feature type="domain" description="Glucose/Sorbosone dehydrogenase" evidence="2">
    <location>
        <begin position="760"/>
        <end position="1095"/>
    </location>
</feature>
<dbReference type="Gene3D" id="2.120.10.30">
    <property type="entry name" value="TolB, C-terminal domain"/>
    <property type="match status" value="1"/>
</dbReference>
<dbReference type="RefSeq" id="WP_237245300.1">
    <property type="nucleotide sequence ID" value="NZ_CP012672.1"/>
</dbReference>
<protein>
    <recommendedName>
        <fullName evidence="2">Glucose/Sorbosone dehydrogenase domain-containing protein</fullName>
    </recommendedName>
</protein>
<dbReference type="Pfam" id="PF07995">
    <property type="entry name" value="GSDH"/>
    <property type="match status" value="1"/>
</dbReference>
<evidence type="ECO:0000259" key="2">
    <source>
        <dbReference type="Pfam" id="PF07995"/>
    </source>
</evidence>
<dbReference type="InterPro" id="IPR036280">
    <property type="entry name" value="Multihaem_cyt_sf"/>
</dbReference>
<reference evidence="3 4" key="1">
    <citation type="submission" date="2015-09" db="EMBL/GenBank/DDBJ databases">
        <title>Sorangium comparison.</title>
        <authorList>
            <person name="Zaburannyi N."/>
            <person name="Bunk B."/>
            <person name="Overmann J."/>
            <person name="Mueller R."/>
        </authorList>
    </citation>
    <scope>NUCLEOTIDE SEQUENCE [LARGE SCALE GENOMIC DNA]</scope>
    <source>
        <strain evidence="3 4">So ce836</strain>
    </source>
</reference>
<name>A0A4P2QLY4_SORCE</name>
<evidence type="ECO:0000313" key="3">
    <source>
        <dbReference type="EMBL" id="AUX30791.1"/>
    </source>
</evidence>
<feature type="region of interest" description="Disordered" evidence="1">
    <location>
        <begin position="54"/>
        <end position="76"/>
    </location>
</feature>
<feature type="region of interest" description="Disordered" evidence="1">
    <location>
        <begin position="307"/>
        <end position="338"/>
    </location>
</feature>
<dbReference type="PANTHER" id="PTHR19328">
    <property type="entry name" value="HEDGEHOG-INTERACTING PROTEIN"/>
    <property type="match status" value="1"/>
</dbReference>
<dbReference type="Proteomes" id="UP000295497">
    <property type="component" value="Chromosome"/>
</dbReference>
<sequence>MKRPLAPGLPGRSDCRSRRGAARSRVCSLVMRGALAGAAAATVNCSTGPGAERDIAHGTGGVDDVGEGDLGDPPALGAARAALSSEARVCVSIQRGRPDQRGRPGTVRDATLWQNAPAWSDSASPNLSTGSAGSAGRRRSVVQFDLSPVPTGATVVSASMIVHQTYKVDSSAIGVHRVMIPWEERTVAWRSLGDGGFERESAATIAAEAGVGARAADVSSLVQAWVLGTAPNHGVLLDEAPGRSTNLRSSEIDRAEERPRLDVCYVTCADGVMNGLEAGIDCGGPHCAPCTGATTGAASTAASSAATSSSTGASSSAGDPCADPAALPPDPVPPDRLSETGLYADIATRSRAANTLEFRPAYELWSDGAAKRRFVYLPRCSTIDTSDMDHWSLPVGTRFWKEFRAEGVAVETRLIHRFGPGIDDWVFAAYAWDPSGSDAFLVEDGVEDARGTKHDIPRTADCWECHGKLPERVLGFSALQLSHAGPGETIRSLSNAGWLTVPMPGGFRPPGDATAAAALGYLHANCGNCHNDTGVATLRTRLLAADTTVERTDTYTTGVGVRPSFWETGVVHRITAGDPESSAVVRRMAHRGSRAQMPPIGSEVADAAGLAAVRAWIEDVRPPAATASGGSSASGSSASASSASGSSASASSASGSSASASSASGSSASASSASGSSASGSSASASSASASSAANGSASAGGATSGAGGGSAGTGAGGSTGASSGSGGSGAACAGVPRLKLTQVASGLEAPLFLTSPPGDTSRMFVLEKDGVVRLIKNGVLLAAPFLDIRGGTSCPPSRPASAHPLVCTPSPTAEGGLLGMAFHPSYATNGRFWLFYTAAPRGNVTIAEFRRSAANPDVADTSAGSVPVRTLLDTKHGGWNHAGGTLAFGPDGHLYASVGDSAVTPYSTSPAKDLSSPLGKILRIDVNTGLGPSGNLTGAGVNPLVWDYGLRNPWRFSFDRRTGDLYIADVGQNAWEELNIEPARTGRRNYGWPTMEGDHCVSSGCSRVGVAPAVEHSHSSGEGGSITGGYVYRGSAIPCLQGRYVYGDYGTHRFWTLRWDGSAVRDHVEITGDLASSLPAASFGEDAAGELYVVMITGEVFRIDPR</sequence>
<proteinExistence type="predicted"/>
<dbReference type="InterPro" id="IPR012938">
    <property type="entry name" value="Glc/Sorbosone_DH"/>
</dbReference>
<dbReference type="InterPro" id="IPR011042">
    <property type="entry name" value="6-blade_b-propeller_TolB-like"/>
</dbReference>
<feature type="compositionally biased region" description="Gly residues" evidence="1">
    <location>
        <begin position="703"/>
        <end position="729"/>
    </location>
</feature>